<dbReference type="GO" id="GO:0016036">
    <property type="term" value="P:cellular response to phosphate starvation"/>
    <property type="evidence" value="ECO:0007669"/>
    <property type="project" value="TreeGrafter"/>
</dbReference>
<feature type="domain" description="Histidine kinase" evidence="13">
    <location>
        <begin position="149"/>
        <end position="368"/>
    </location>
</feature>
<dbReference type="InterPro" id="IPR003661">
    <property type="entry name" value="HisK_dim/P_dom"/>
</dbReference>
<dbReference type="Pfam" id="PF02518">
    <property type="entry name" value="HATPase_c"/>
    <property type="match status" value="1"/>
</dbReference>
<protein>
    <recommendedName>
        <fullName evidence="4">histidine kinase</fullName>
        <ecNumber evidence="4">2.7.13.3</ecNumber>
    </recommendedName>
</protein>
<evidence type="ECO:0000256" key="10">
    <source>
        <dbReference type="ARBA" id="ARBA00022840"/>
    </source>
</evidence>
<dbReference type="PANTHER" id="PTHR45453">
    <property type="entry name" value="PHOSPHATE REGULON SENSOR PROTEIN PHOR"/>
    <property type="match status" value="1"/>
</dbReference>
<dbReference type="Pfam" id="PF08448">
    <property type="entry name" value="PAS_4"/>
    <property type="match status" value="1"/>
</dbReference>
<evidence type="ECO:0000259" key="15">
    <source>
        <dbReference type="PROSITE" id="PS50113"/>
    </source>
</evidence>
<dbReference type="GO" id="GO:0045121">
    <property type="term" value="C:membrane raft"/>
    <property type="evidence" value="ECO:0007669"/>
    <property type="project" value="UniProtKB-SubCell"/>
</dbReference>
<evidence type="ECO:0000256" key="5">
    <source>
        <dbReference type="ARBA" id="ARBA00022475"/>
    </source>
</evidence>
<keyword evidence="6" id="KW-0597">Phosphoprotein</keyword>
<evidence type="ECO:0000256" key="3">
    <source>
        <dbReference type="ARBA" id="ARBA00004314"/>
    </source>
</evidence>
<dbReference type="InterPro" id="IPR013656">
    <property type="entry name" value="PAS_4"/>
</dbReference>
<dbReference type="Gene3D" id="3.30.565.10">
    <property type="entry name" value="Histidine kinase-like ATPase, C-terminal domain"/>
    <property type="match status" value="1"/>
</dbReference>
<dbReference type="SUPFAM" id="SSF47384">
    <property type="entry name" value="Homodimeric domain of signal transducing histidine kinase"/>
    <property type="match status" value="1"/>
</dbReference>
<dbReference type="InterPro" id="IPR005467">
    <property type="entry name" value="His_kinase_dom"/>
</dbReference>
<evidence type="ECO:0000256" key="6">
    <source>
        <dbReference type="ARBA" id="ARBA00022553"/>
    </source>
</evidence>
<dbReference type="InterPro" id="IPR000014">
    <property type="entry name" value="PAS"/>
</dbReference>
<dbReference type="Pfam" id="PF00512">
    <property type="entry name" value="HisKA"/>
    <property type="match status" value="1"/>
</dbReference>
<evidence type="ECO:0000256" key="1">
    <source>
        <dbReference type="ARBA" id="ARBA00000085"/>
    </source>
</evidence>
<dbReference type="InterPro" id="IPR003594">
    <property type="entry name" value="HATPase_dom"/>
</dbReference>
<proteinExistence type="predicted"/>
<evidence type="ECO:0000313" key="16">
    <source>
        <dbReference type="EMBL" id="OGY53125.1"/>
    </source>
</evidence>
<evidence type="ECO:0000259" key="13">
    <source>
        <dbReference type="PROSITE" id="PS50109"/>
    </source>
</evidence>
<keyword evidence="10" id="KW-0067">ATP-binding</keyword>
<keyword evidence="7" id="KW-0808">Transferase</keyword>
<dbReference type="SMART" id="SM00387">
    <property type="entry name" value="HATPase_c"/>
    <property type="match status" value="1"/>
</dbReference>
<evidence type="ECO:0000259" key="14">
    <source>
        <dbReference type="PROSITE" id="PS50112"/>
    </source>
</evidence>
<dbReference type="CDD" id="cd00082">
    <property type="entry name" value="HisKA"/>
    <property type="match status" value="1"/>
</dbReference>
<dbReference type="Gene3D" id="1.10.287.130">
    <property type="match status" value="1"/>
</dbReference>
<dbReference type="InterPro" id="IPR035965">
    <property type="entry name" value="PAS-like_dom_sf"/>
</dbReference>
<keyword evidence="8" id="KW-0547">Nucleotide-binding</keyword>
<dbReference type="InterPro" id="IPR036097">
    <property type="entry name" value="HisK_dim/P_sf"/>
</dbReference>
<evidence type="ECO:0000256" key="9">
    <source>
        <dbReference type="ARBA" id="ARBA00022777"/>
    </source>
</evidence>
<dbReference type="GO" id="GO:0005886">
    <property type="term" value="C:plasma membrane"/>
    <property type="evidence" value="ECO:0007669"/>
    <property type="project" value="UniProtKB-SubCell"/>
</dbReference>
<keyword evidence="5" id="KW-1003">Cell membrane</keyword>
<dbReference type="NCBIfam" id="TIGR00229">
    <property type="entry name" value="sensory_box"/>
    <property type="match status" value="1"/>
</dbReference>
<dbReference type="CDD" id="cd00130">
    <property type="entry name" value="PAS"/>
    <property type="match status" value="1"/>
</dbReference>
<dbReference type="InterPro" id="IPR004358">
    <property type="entry name" value="Sig_transdc_His_kin-like_C"/>
</dbReference>
<dbReference type="EC" id="2.7.13.3" evidence="4"/>
<dbReference type="PANTHER" id="PTHR45453:SF1">
    <property type="entry name" value="PHOSPHATE REGULON SENSOR PROTEIN PHOR"/>
    <property type="match status" value="1"/>
</dbReference>
<dbReference type="GO" id="GO:0000155">
    <property type="term" value="F:phosphorelay sensor kinase activity"/>
    <property type="evidence" value="ECO:0007669"/>
    <property type="project" value="InterPro"/>
</dbReference>
<dbReference type="SMART" id="SM00091">
    <property type="entry name" value="PAS"/>
    <property type="match status" value="1"/>
</dbReference>
<organism evidence="16 17">
    <name type="scientific">Candidatus Buchananbacteria bacterium RIFCSPLOWO2_01_FULL_39_33</name>
    <dbReference type="NCBI Taxonomy" id="1797543"/>
    <lineage>
        <taxon>Bacteria</taxon>
        <taxon>Candidatus Buchananiibacteriota</taxon>
    </lineage>
</organism>
<keyword evidence="11" id="KW-0902">Two-component regulatory system</keyword>
<evidence type="ECO:0000256" key="8">
    <source>
        <dbReference type="ARBA" id="ARBA00022741"/>
    </source>
</evidence>
<comment type="subcellular location">
    <subcellularLocation>
        <location evidence="2">Cell membrane</location>
    </subcellularLocation>
    <subcellularLocation>
        <location evidence="3">Membrane raft</location>
        <topology evidence="3">Multi-pass membrane protein</topology>
    </subcellularLocation>
</comment>
<keyword evidence="9" id="KW-0418">Kinase</keyword>
<comment type="catalytic activity">
    <reaction evidence="1">
        <text>ATP + protein L-histidine = ADP + protein N-phospho-L-histidine.</text>
        <dbReference type="EC" id="2.7.13.3"/>
    </reaction>
</comment>
<evidence type="ECO:0000256" key="7">
    <source>
        <dbReference type="ARBA" id="ARBA00022679"/>
    </source>
</evidence>
<sequence length="379" mass="42641">MFLFNKRSLASQVIGLSVFKTVVDNSPNAVIILNIDGVILYANNTALKLIELPLSHIINKKQNFIRFVDGKTGKDLNDLIEKLVKSGKSVRDFNKNSIILKSNGKTVSVAISVTPFKDKDDKIIGSFIIFRDTTQDKEIEQTKTEFVSLASHQLRTPLSTINWYSEMMLTGDTGKLTKEQNRYVEEIYHGTQRMIELVNDLLNISRIDLGTITIKPEVVNFKEVIESVLSELFPLIKNKKIRIEEKYDKSIPNIILDSKLARIIGQNLLSNAVKYTPKNGQVFISINKLKNKLLIKIADTGIGIPKDQQAQIFSRLFRAKNAKEKLTEGTGLGLYIVQLAVEKLNGQVWFESIENGGTTFYVSIPLKGIKKRGGVKLKE</sequence>
<dbReference type="InterPro" id="IPR050351">
    <property type="entry name" value="BphY/WalK/GraS-like"/>
</dbReference>
<dbReference type="FunFam" id="3.30.565.10:FF:000023">
    <property type="entry name" value="PAS domain-containing sensor histidine kinase"/>
    <property type="match status" value="1"/>
</dbReference>
<dbReference type="SUPFAM" id="SSF55874">
    <property type="entry name" value="ATPase domain of HSP90 chaperone/DNA topoisomerase II/histidine kinase"/>
    <property type="match status" value="1"/>
</dbReference>
<accession>A0A1G1YL95</accession>
<dbReference type="Proteomes" id="UP000177376">
    <property type="component" value="Unassembled WGS sequence"/>
</dbReference>
<dbReference type="PROSITE" id="PS50113">
    <property type="entry name" value="PAC"/>
    <property type="match status" value="1"/>
</dbReference>
<dbReference type="Gene3D" id="3.30.450.20">
    <property type="entry name" value="PAS domain"/>
    <property type="match status" value="1"/>
</dbReference>
<evidence type="ECO:0000256" key="11">
    <source>
        <dbReference type="ARBA" id="ARBA00023012"/>
    </source>
</evidence>
<feature type="domain" description="PAC" evidence="15">
    <location>
        <begin position="93"/>
        <end position="145"/>
    </location>
</feature>
<evidence type="ECO:0000256" key="2">
    <source>
        <dbReference type="ARBA" id="ARBA00004236"/>
    </source>
</evidence>
<dbReference type="FunFam" id="1.10.287.130:FF:000001">
    <property type="entry name" value="Two-component sensor histidine kinase"/>
    <property type="match status" value="1"/>
</dbReference>
<dbReference type="EMBL" id="MHIM01000004">
    <property type="protein sequence ID" value="OGY53125.1"/>
    <property type="molecule type" value="Genomic_DNA"/>
</dbReference>
<dbReference type="PROSITE" id="PS50109">
    <property type="entry name" value="HIS_KIN"/>
    <property type="match status" value="1"/>
</dbReference>
<dbReference type="PRINTS" id="PR00344">
    <property type="entry name" value="BCTRLSENSOR"/>
</dbReference>
<feature type="domain" description="PAS" evidence="14">
    <location>
        <begin position="15"/>
        <end position="87"/>
    </location>
</feature>
<dbReference type="GO" id="GO:0005524">
    <property type="term" value="F:ATP binding"/>
    <property type="evidence" value="ECO:0007669"/>
    <property type="project" value="UniProtKB-KW"/>
</dbReference>
<dbReference type="SMART" id="SM00388">
    <property type="entry name" value="HisKA"/>
    <property type="match status" value="1"/>
</dbReference>
<dbReference type="InterPro" id="IPR036890">
    <property type="entry name" value="HATPase_C_sf"/>
</dbReference>
<gene>
    <name evidence="16" type="ORF">A3A02_00210</name>
</gene>
<comment type="caution">
    <text evidence="16">The sequence shown here is derived from an EMBL/GenBank/DDBJ whole genome shotgun (WGS) entry which is preliminary data.</text>
</comment>
<dbReference type="SUPFAM" id="SSF55785">
    <property type="entry name" value="PYP-like sensor domain (PAS domain)"/>
    <property type="match status" value="1"/>
</dbReference>
<name>A0A1G1YL95_9BACT</name>
<dbReference type="AlphaFoldDB" id="A0A1G1YL95"/>
<dbReference type="GO" id="GO:0004721">
    <property type="term" value="F:phosphoprotein phosphatase activity"/>
    <property type="evidence" value="ECO:0007669"/>
    <property type="project" value="TreeGrafter"/>
</dbReference>
<evidence type="ECO:0000313" key="17">
    <source>
        <dbReference type="Proteomes" id="UP000177376"/>
    </source>
</evidence>
<evidence type="ECO:0000256" key="12">
    <source>
        <dbReference type="ARBA" id="ARBA00023136"/>
    </source>
</evidence>
<dbReference type="PROSITE" id="PS50112">
    <property type="entry name" value="PAS"/>
    <property type="match status" value="1"/>
</dbReference>
<reference evidence="16 17" key="1">
    <citation type="journal article" date="2016" name="Nat. Commun.">
        <title>Thousands of microbial genomes shed light on interconnected biogeochemical processes in an aquifer system.</title>
        <authorList>
            <person name="Anantharaman K."/>
            <person name="Brown C.T."/>
            <person name="Hug L.A."/>
            <person name="Sharon I."/>
            <person name="Castelle C.J."/>
            <person name="Probst A.J."/>
            <person name="Thomas B.C."/>
            <person name="Singh A."/>
            <person name="Wilkins M.J."/>
            <person name="Karaoz U."/>
            <person name="Brodie E.L."/>
            <person name="Williams K.H."/>
            <person name="Hubbard S.S."/>
            <person name="Banfield J.F."/>
        </authorList>
    </citation>
    <scope>NUCLEOTIDE SEQUENCE [LARGE SCALE GENOMIC DNA]</scope>
</reference>
<dbReference type="InterPro" id="IPR000700">
    <property type="entry name" value="PAS-assoc_C"/>
</dbReference>
<keyword evidence="12" id="KW-0472">Membrane</keyword>
<evidence type="ECO:0000256" key="4">
    <source>
        <dbReference type="ARBA" id="ARBA00012438"/>
    </source>
</evidence>